<gene>
    <name evidence="1" type="ORF">SPELUC_LOCUS5005</name>
</gene>
<proteinExistence type="predicted"/>
<evidence type="ECO:0000313" key="1">
    <source>
        <dbReference type="EMBL" id="CAG8546004.1"/>
    </source>
</evidence>
<feature type="non-terminal residue" evidence="1">
    <location>
        <position position="58"/>
    </location>
</feature>
<evidence type="ECO:0000313" key="2">
    <source>
        <dbReference type="Proteomes" id="UP000789366"/>
    </source>
</evidence>
<dbReference type="EMBL" id="CAJVPW010004853">
    <property type="protein sequence ID" value="CAG8546004.1"/>
    <property type="molecule type" value="Genomic_DNA"/>
</dbReference>
<protein>
    <submittedName>
        <fullName evidence="1">9712_t:CDS:1</fullName>
    </submittedName>
</protein>
<keyword evidence="2" id="KW-1185">Reference proteome</keyword>
<comment type="caution">
    <text evidence="1">The sequence shown here is derived from an EMBL/GenBank/DDBJ whole genome shotgun (WGS) entry which is preliminary data.</text>
</comment>
<sequence length="58" mass="6496">MINEQVKDSQLEVQDENQQNNDVIASSSYLYIENASISNNKVSSNEISDDEVSEVSDE</sequence>
<dbReference type="Proteomes" id="UP000789366">
    <property type="component" value="Unassembled WGS sequence"/>
</dbReference>
<accession>A0ACA9LR71</accession>
<organism evidence="1 2">
    <name type="scientific">Cetraspora pellucida</name>
    <dbReference type="NCBI Taxonomy" id="1433469"/>
    <lineage>
        <taxon>Eukaryota</taxon>
        <taxon>Fungi</taxon>
        <taxon>Fungi incertae sedis</taxon>
        <taxon>Mucoromycota</taxon>
        <taxon>Glomeromycotina</taxon>
        <taxon>Glomeromycetes</taxon>
        <taxon>Diversisporales</taxon>
        <taxon>Gigasporaceae</taxon>
        <taxon>Cetraspora</taxon>
    </lineage>
</organism>
<reference evidence="1" key="1">
    <citation type="submission" date="2021-06" db="EMBL/GenBank/DDBJ databases">
        <authorList>
            <person name="Kallberg Y."/>
            <person name="Tangrot J."/>
            <person name="Rosling A."/>
        </authorList>
    </citation>
    <scope>NUCLEOTIDE SEQUENCE</scope>
    <source>
        <strain evidence="1">28 12/20/2015</strain>
    </source>
</reference>
<name>A0ACA9LR71_9GLOM</name>